<feature type="region of interest" description="Disordered" evidence="2">
    <location>
        <begin position="398"/>
        <end position="424"/>
    </location>
</feature>
<dbReference type="SUPFAM" id="SSF68906">
    <property type="entry name" value="SAP domain"/>
    <property type="match status" value="1"/>
</dbReference>
<keyword evidence="6" id="KW-1185">Reference proteome</keyword>
<accession>A0AAN7HQ44</accession>
<sequence>MSDIKPSSLKVVDLRAELSKRGLPTKGKKDELVARLTEALAAPAADENTTNNEPVIEEEPKEVVEEKEAASVVEQQEQQQVTQEITVTTVVNEDTTQRTVIEESNEEQLIVKPAEEVVARPAEEVVEMPAEKVIEEPAEKVIEKPTEEVMVQTTEQVIKKAEEQIIEKPDKQMIEKIDEQLVEKSQEQLIEKPDEQMIERPQEQLIKKPEEQVIESQANESLDTGLKRKRLENDEPEDEKRLKTEQETPSDATSETASLYIKGFVRPLIIKHVQELLSKYGTVKRFWMDSIKTHCYVTYETAPQAKEACHQVNGIKFPADTGRLLTVGELTSEQADKLIDYEQNAAEKRIKVDWESMLTRVMAGEATAITSASAAEERRVRTVGINQIITKQLAQAQAQAQSHSQTNEYARSIPLPPPSTKPKEISLDDLFRKTKSLPPLYYLPNTDQEAKLKLEKLGH</sequence>
<feature type="domain" description="RRM" evidence="3">
    <location>
        <begin position="257"/>
        <end position="332"/>
    </location>
</feature>
<dbReference type="Gene3D" id="1.10.720.30">
    <property type="entry name" value="SAP domain"/>
    <property type="match status" value="1"/>
</dbReference>
<dbReference type="CDD" id="cd12432">
    <property type="entry name" value="RRM_ACINU"/>
    <property type="match status" value="1"/>
</dbReference>
<dbReference type="InterPro" id="IPR012677">
    <property type="entry name" value="Nucleotide-bd_a/b_plait_sf"/>
</dbReference>
<dbReference type="InterPro" id="IPR035979">
    <property type="entry name" value="RBD_domain_sf"/>
</dbReference>
<dbReference type="Pfam" id="PF16294">
    <property type="entry name" value="RSB_motif"/>
    <property type="match status" value="1"/>
</dbReference>
<proteinExistence type="predicted"/>
<dbReference type="PANTHER" id="PTHR47031:SF3">
    <property type="entry name" value="SAP DOMAIN-CONTAINING PROTEIN"/>
    <property type="match status" value="1"/>
</dbReference>
<dbReference type="InterPro" id="IPR034257">
    <property type="entry name" value="Acinus_RRM"/>
</dbReference>
<dbReference type="PROSITE" id="PS50102">
    <property type="entry name" value="RRM"/>
    <property type="match status" value="1"/>
</dbReference>
<dbReference type="AlphaFoldDB" id="A0AAN7HQ44"/>
<dbReference type="PANTHER" id="PTHR47031">
    <property type="entry name" value="SAP DNA-BINDING DOMAIN-CONTAINING PROTEIN"/>
    <property type="match status" value="1"/>
</dbReference>
<evidence type="ECO:0000259" key="3">
    <source>
        <dbReference type="PROSITE" id="PS50102"/>
    </source>
</evidence>
<dbReference type="InterPro" id="IPR032552">
    <property type="entry name" value="RSB_motif"/>
</dbReference>
<dbReference type="InterPro" id="IPR000504">
    <property type="entry name" value="RRM_dom"/>
</dbReference>
<gene>
    <name evidence="5" type="ORF">ATC70_007832</name>
</gene>
<dbReference type="SUPFAM" id="SSF54928">
    <property type="entry name" value="RNA-binding domain, RBD"/>
    <property type="match status" value="1"/>
</dbReference>
<dbReference type="InterPro" id="IPR003034">
    <property type="entry name" value="SAP_dom"/>
</dbReference>
<name>A0AAN7HQ44_9FUNG</name>
<dbReference type="InterPro" id="IPR036361">
    <property type="entry name" value="SAP_dom_sf"/>
</dbReference>
<organism evidence="5 6">
    <name type="scientific">Mucor velutinosus</name>
    <dbReference type="NCBI Taxonomy" id="708070"/>
    <lineage>
        <taxon>Eukaryota</taxon>
        <taxon>Fungi</taxon>
        <taxon>Fungi incertae sedis</taxon>
        <taxon>Mucoromycota</taxon>
        <taxon>Mucoromycotina</taxon>
        <taxon>Mucoromycetes</taxon>
        <taxon>Mucorales</taxon>
        <taxon>Mucorineae</taxon>
        <taxon>Mucoraceae</taxon>
        <taxon>Mucor</taxon>
    </lineage>
</organism>
<evidence type="ECO:0000313" key="6">
    <source>
        <dbReference type="Proteomes" id="UP001304243"/>
    </source>
</evidence>
<protein>
    <recommendedName>
        <fullName evidence="7">SAP domain-containing protein</fullName>
    </recommendedName>
</protein>
<dbReference type="SMART" id="SM00513">
    <property type="entry name" value="SAP"/>
    <property type="match status" value="1"/>
</dbReference>
<feature type="region of interest" description="Disordered" evidence="2">
    <location>
        <begin position="43"/>
        <end position="71"/>
    </location>
</feature>
<dbReference type="Proteomes" id="UP001304243">
    <property type="component" value="Unassembled WGS sequence"/>
</dbReference>
<evidence type="ECO:0000256" key="1">
    <source>
        <dbReference type="PROSITE-ProRule" id="PRU00176"/>
    </source>
</evidence>
<dbReference type="Gene3D" id="3.30.70.330">
    <property type="match status" value="1"/>
</dbReference>
<evidence type="ECO:0000256" key="2">
    <source>
        <dbReference type="SAM" id="MobiDB-lite"/>
    </source>
</evidence>
<dbReference type="PROSITE" id="PS50800">
    <property type="entry name" value="SAP"/>
    <property type="match status" value="1"/>
</dbReference>
<dbReference type="SMART" id="SM00360">
    <property type="entry name" value="RRM"/>
    <property type="match status" value="1"/>
</dbReference>
<dbReference type="GO" id="GO:0003723">
    <property type="term" value="F:RNA binding"/>
    <property type="evidence" value="ECO:0007669"/>
    <property type="project" value="UniProtKB-UniRule"/>
</dbReference>
<feature type="domain" description="SAP" evidence="4">
    <location>
        <begin position="6"/>
        <end position="40"/>
    </location>
</feature>
<dbReference type="EMBL" id="JASEJX010000039">
    <property type="protein sequence ID" value="KAK4509480.1"/>
    <property type="molecule type" value="Genomic_DNA"/>
</dbReference>
<feature type="region of interest" description="Disordered" evidence="2">
    <location>
        <begin position="205"/>
        <end position="254"/>
    </location>
</feature>
<keyword evidence="1" id="KW-0694">RNA-binding</keyword>
<dbReference type="Pfam" id="PF02037">
    <property type="entry name" value="SAP"/>
    <property type="match status" value="1"/>
</dbReference>
<dbReference type="GeneID" id="89951518"/>
<reference evidence="5 6" key="1">
    <citation type="submission" date="2022-11" db="EMBL/GenBank/DDBJ databases">
        <title>Mucor velutinosus strain NIH1002 WGS.</title>
        <authorList>
            <person name="Subramanian P."/>
            <person name="Mullikin J.C."/>
            <person name="Segre J.A."/>
            <person name="Zelazny A.M."/>
        </authorList>
    </citation>
    <scope>NUCLEOTIDE SEQUENCE [LARGE SCALE GENOMIC DNA]</scope>
    <source>
        <strain evidence="5 6">NIH1002</strain>
    </source>
</reference>
<comment type="caution">
    <text evidence="5">The sequence shown here is derived from an EMBL/GenBank/DDBJ whole genome shotgun (WGS) entry which is preliminary data.</text>
</comment>
<dbReference type="RefSeq" id="XP_064676146.1">
    <property type="nucleotide sequence ID" value="XM_064827089.1"/>
</dbReference>
<evidence type="ECO:0008006" key="7">
    <source>
        <dbReference type="Google" id="ProtNLM"/>
    </source>
</evidence>
<evidence type="ECO:0000313" key="5">
    <source>
        <dbReference type="EMBL" id="KAK4509480.1"/>
    </source>
</evidence>
<evidence type="ECO:0000259" key="4">
    <source>
        <dbReference type="PROSITE" id="PS50800"/>
    </source>
</evidence>